<dbReference type="Pfam" id="PF18377">
    <property type="entry name" value="FERM_F2"/>
    <property type="match status" value="1"/>
</dbReference>
<comment type="caution">
    <text evidence="2">The sequence shown here is derived from an EMBL/GenBank/DDBJ whole genome shotgun (WGS) entry which is preliminary data.</text>
</comment>
<name>A0ABN9LJF4_9NEOB</name>
<dbReference type="SUPFAM" id="SSF47031">
    <property type="entry name" value="Second domain of FERM"/>
    <property type="match status" value="1"/>
</dbReference>
<dbReference type="PROSITE" id="PS50057">
    <property type="entry name" value="FERM_3"/>
    <property type="match status" value="1"/>
</dbReference>
<dbReference type="EMBL" id="CAUEEQ010021211">
    <property type="protein sequence ID" value="CAJ0943467.1"/>
    <property type="molecule type" value="Genomic_DNA"/>
</dbReference>
<gene>
    <name evidence="2" type="ORF">RIMI_LOCUS9988405</name>
</gene>
<evidence type="ECO:0000259" key="1">
    <source>
        <dbReference type="PROSITE" id="PS50057"/>
    </source>
</evidence>
<dbReference type="InterPro" id="IPR035963">
    <property type="entry name" value="FERM_2"/>
</dbReference>
<dbReference type="InterPro" id="IPR000299">
    <property type="entry name" value="FERM_domain"/>
</dbReference>
<accession>A0ABN9LJF4</accession>
<dbReference type="InterPro" id="IPR041381">
    <property type="entry name" value="JAK1-3/TYK2_PHL_dom"/>
</dbReference>
<evidence type="ECO:0000313" key="3">
    <source>
        <dbReference type="Proteomes" id="UP001176940"/>
    </source>
</evidence>
<feature type="domain" description="FERM" evidence="1">
    <location>
        <begin position="1"/>
        <end position="231"/>
    </location>
</feature>
<dbReference type="PANTHER" id="PTHR45807:SF6">
    <property type="entry name" value="NON-RECEPTOR TYROSINE-PROTEIN KINASE TYK2"/>
    <property type="match status" value="1"/>
</dbReference>
<dbReference type="PANTHER" id="PTHR45807">
    <property type="entry name" value="TYROSINE-PROTEIN KINASE HOPSCOTCH"/>
    <property type="match status" value="1"/>
</dbReference>
<sequence>MNEKEAVVCRNVPKVGDGEDRSRVEQSGAILDLASFEYLFEQGKFDFVNDVVSLKDFHSEQDVHKFKNESLGMAVLHLSHIAIKKKSVSRRGGQADKECIPKSFCRQIQQNNYLTKLRMRSVFKKFVRHFHLHTVSAGKLSEEDVMYKYLSTLENLAPRFGCEVFGTLSLELPTEGEKLPLYINDGGYMDQSKSASSEATPTHQVLVSGMEGIQWRLKKEELVALETDHRC</sequence>
<protein>
    <recommendedName>
        <fullName evidence="1">FERM domain-containing protein</fullName>
    </recommendedName>
</protein>
<dbReference type="InterPro" id="IPR041046">
    <property type="entry name" value="FERM_F2"/>
</dbReference>
<proteinExistence type="predicted"/>
<dbReference type="Pfam" id="PF17887">
    <property type="entry name" value="Jak1_Phl"/>
    <property type="match status" value="1"/>
</dbReference>
<dbReference type="Proteomes" id="UP001176940">
    <property type="component" value="Unassembled WGS sequence"/>
</dbReference>
<dbReference type="InterPro" id="IPR051286">
    <property type="entry name" value="JAK"/>
</dbReference>
<reference evidence="2" key="1">
    <citation type="submission" date="2023-07" db="EMBL/GenBank/DDBJ databases">
        <authorList>
            <person name="Stuckert A."/>
        </authorList>
    </citation>
    <scope>NUCLEOTIDE SEQUENCE</scope>
</reference>
<evidence type="ECO:0000313" key="2">
    <source>
        <dbReference type="EMBL" id="CAJ0943467.1"/>
    </source>
</evidence>
<keyword evidence="3" id="KW-1185">Reference proteome</keyword>
<organism evidence="2 3">
    <name type="scientific">Ranitomeya imitator</name>
    <name type="common">mimic poison frog</name>
    <dbReference type="NCBI Taxonomy" id="111125"/>
    <lineage>
        <taxon>Eukaryota</taxon>
        <taxon>Metazoa</taxon>
        <taxon>Chordata</taxon>
        <taxon>Craniata</taxon>
        <taxon>Vertebrata</taxon>
        <taxon>Euteleostomi</taxon>
        <taxon>Amphibia</taxon>
        <taxon>Batrachia</taxon>
        <taxon>Anura</taxon>
        <taxon>Neobatrachia</taxon>
        <taxon>Hyloidea</taxon>
        <taxon>Dendrobatidae</taxon>
        <taxon>Dendrobatinae</taxon>
        <taxon>Ranitomeya</taxon>
    </lineage>
</organism>